<protein>
    <submittedName>
        <fullName evidence="1">Uncharacterized protein</fullName>
    </submittedName>
</protein>
<dbReference type="Proteomes" id="UP000694559">
    <property type="component" value="Unplaced"/>
</dbReference>
<dbReference type="AlphaFoldDB" id="A0A8C7E5E2"/>
<proteinExistence type="predicted"/>
<evidence type="ECO:0000313" key="2">
    <source>
        <dbReference type="Proteomes" id="UP000694559"/>
    </source>
</evidence>
<name>A0A8C7E5E2_NAJNA</name>
<accession>A0A8C7E5E2</accession>
<sequence length="113" mass="12876">AGCSSFQLRALEECISDNQNTNVILLYFYILTARKLKEILTSAKVIKEHLKEDMYQWWDSIFLRAWLGGHGRGRILQNPHSLTTPLTCFPVPFSCGGQQKKTQSISWDSGGRE</sequence>
<evidence type="ECO:0000313" key="1">
    <source>
        <dbReference type="Ensembl" id="ENSNNAP00000025108.1"/>
    </source>
</evidence>
<dbReference type="OrthoDB" id="10649648at2759"/>
<dbReference type="Ensembl" id="ENSNNAT00000026321.1">
    <property type="protein sequence ID" value="ENSNNAP00000025108.1"/>
    <property type="gene ID" value="ENSNNAG00000016432.1"/>
</dbReference>
<keyword evidence="2" id="KW-1185">Reference proteome</keyword>
<reference evidence="1" key="1">
    <citation type="submission" date="2025-08" db="UniProtKB">
        <authorList>
            <consortium name="Ensembl"/>
        </authorList>
    </citation>
    <scope>IDENTIFICATION</scope>
</reference>
<reference evidence="1" key="2">
    <citation type="submission" date="2025-09" db="UniProtKB">
        <authorList>
            <consortium name="Ensembl"/>
        </authorList>
    </citation>
    <scope>IDENTIFICATION</scope>
</reference>
<organism evidence="1 2">
    <name type="scientific">Naja naja</name>
    <name type="common">Indian cobra</name>
    <dbReference type="NCBI Taxonomy" id="35670"/>
    <lineage>
        <taxon>Eukaryota</taxon>
        <taxon>Metazoa</taxon>
        <taxon>Chordata</taxon>
        <taxon>Craniata</taxon>
        <taxon>Vertebrata</taxon>
        <taxon>Euteleostomi</taxon>
        <taxon>Lepidosauria</taxon>
        <taxon>Squamata</taxon>
        <taxon>Bifurcata</taxon>
        <taxon>Unidentata</taxon>
        <taxon>Episquamata</taxon>
        <taxon>Toxicofera</taxon>
        <taxon>Serpentes</taxon>
        <taxon>Colubroidea</taxon>
        <taxon>Elapidae</taxon>
        <taxon>Elapinae</taxon>
        <taxon>Naja</taxon>
    </lineage>
</organism>